<dbReference type="EMBL" id="MH431931">
    <property type="protein sequence ID" value="AXF39521.1"/>
    <property type="molecule type" value="Genomic_DNA"/>
</dbReference>
<evidence type="ECO:0000256" key="1">
    <source>
        <dbReference type="SAM" id="Phobius"/>
    </source>
</evidence>
<keyword evidence="1" id="KW-0472">Membrane</keyword>
<keyword evidence="3" id="KW-1185">Reference proteome</keyword>
<proteinExistence type="predicted"/>
<reference evidence="3" key="1">
    <citation type="submission" date="2018-06" db="EMBL/GenBank/DDBJ databases">
        <authorList>
            <person name="Merrill B.D."/>
            <person name="Payne A.M."/>
            <person name="Hilton J.A."/>
            <person name="Ward A.T."/>
            <person name="Fajardo C.P."/>
            <person name="Imahara C."/>
            <person name="Hope S."/>
            <person name="Tsourkas P.K."/>
        </authorList>
    </citation>
    <scope>NUCLEOTIDE SEQUENCE [LARGE SCALE GENOMIC DNA]</scope>
</reference>
<evidence type="ECO:0008006" key="4">
    <source>
        <dbReference type="Google" id="ProtNLM"/>
    </source>
</evidence>
<dbReference type="InterPro" id="IPR031616">
    <property type="entry name" value="BsrE-like"/>
</dbReference>
<evidence type="ECO:0000313" key="3">
    <source>
        <dbReference type="Proteomes" id="UP000255898"/>
    </source>
</evidence>
<protein>
    <recommendedName>
        <fullName evidence="4">Holin-like toxin</fullName>
    </recommendedName>
</protein>
<name>A0A345ARR7_9CAUD</name>
<accession>A0A345ARR7</accession>
<dbReference type="Proteomes" id="UP000255898">
    <property type="component" value="Segment"/>
</dbReference>
<sequence>MWYNGTSNSGLYVGGRRHPLNRKGVTPMETFQALQLMFLFGMFILALLTFIKK</sequence>
<feature type="transmembrane region" description="Helical" evidence="1">
    <location>
        <begin position="33"/>
        <end position="51"/>
    </location>
</feature>
<gene>
    <name evidence="2" type="ORF">YERFFEJ_32</name>
</gene>
<organism evidence="2 3">
    <name type="scientific">Paenibacillus phage Yyerffej</name>
    <dbReference type="NCBI Taxonomy" id="2249780"/>
    <lineage>
        <taxon>Viruses</taxon>
        <taxon>Duplodnaviria</taxon>
        <taxon>Heunggongvirae</taxon>
        <taxon>Uroviricota</taxon>
        <taxon>Caudoviricetes</taxon>
        <taxon>Fernvirus</taxon>
        <taxon>Fernvirus yyerffej</taxon>
    </lineage>
</organism>
<keyword evidence="1" id="KW-0812">Transmembrane</keyword>
<dbReference type="Pfam" id="PF16935">
    <property type="entry name" value="Hol_Tox"/>
    <property type="match status" value="1"/>
</dbReference>
<evidence type="ECO:0000313" key="2">
    <source>
        <dbReference type="EMBL" id="AXF39521.1"/>
    </source>
</evidence>
<keyword evidence="1" id="KW-1133">Transmembrane helix</keyword>